<comment type="caution">
    <text evidence="4">The sequence shown here is derived from an EMBL/GenBank/DDBJ whole genome shotgun (WGS) entry which is preliminary data.</text>
</comment>
<dbReference type="EMBL" id="BMAO01014686">
    <property type="protein sequence ID" value="GFQ96455.1"/>
    <property type="molecule type" value="Genomic_DNA"/>
</dbReference>
<evidence type="ECO:0000313" key="4">
    <source>
        <dbReference type="EMBL" id="GFQ96455.1"/>
    </source>
</evidence>
<keyword evidence="5" id="KW-1185">Reference proteome</keyword>
<organism evidence="4 5">
    <name type="scientific">Trichonephila clavata</name>
    <name type="common">Joro spider</name>
    <name type="synonym">Nephila clavata</name>
    <dbReference type="NCBI Taxonomy" id="2740835"/>
    <lineage>
        <taxon>Eukaryota</taxon>
        <taxon>Metazoa</taxon>
        <taxon>Ecdysozoa</taxon>
        <taxon>Arthropoda</taxon>
        <taxon>Chelicerata</taxon>
        <taxon>Arachnida</taxon>
        <taxon>Araneae</taxon>
        <taxon>Araneomorphae</taxon>
        <taxon>Entelegynae</taxon>
        <taxon>Araneoidea</taxon>
        <taxon>Nephilidae</taxon>
        <taxon>Trichonephila</taxon>
    </lineage>
</organism>
<keyword evidence="1" id="KW-0863">Zinc-finger</keyword>
<feature type="region of interest" description="Disordered" evidence="2">
    <location>
        <begin position="325"/>
        <end position="356"/>
    </location>
</feature>
<dbReference type="InterPro" id="IPR013087">
    <property type="entry name" value="Znf_C2H2_type"/>
</dbReference>
<evidence type="ECO:0000256" key="2">
    <source>
        <dbReference type="SAM" id="MobiDB-lite"/>
    </source>
</evidence>
<sequence length="633" mass="68289">MELQNSNVWEIFGFQRPSASGTGGLPSHCSETVASGPSQQDQLADSLEKGLQLDNSYSPVEVLCAQETTTAPELVLPSMEAKPKVSGLSSSWCAPVRVFTGLDTQQAVSSHSKSLPLLTIDIQHDAPIWSPVSPVQCHQPSQSEGNTLPPVELCASAICQPSVTDPICEGSPNLDQALQDHGGSNDVHHASSEGSPPHCQESPKNKTPPTPRDVQIVSSTCQFCEKAFKSANSLDKHLQKVHRVPRQNKPLRSVSSPPKNGRWCPACVGYVFDDFSKAAHDGLHHPANKPKVSTAPPHSKALCHILVLSAAFVGCRRKLCSTMAAGPPKAGPSSRVEDLPHHSSIESESAKSSQPINLNSVQPQIQGGLSIIGSDLIVKFPIDPLFSCPVKGCRFQSKTKTWYATNHSLKRHLLISHKKRDLSVLCFCSICYEPINRKPSSHSCLKASGLILKQSTPATAWDCQECGETFPTKVGLDNHCLAHKKEAIKIKDIPVLVPPPTKAKRVARKERIRRHAVGAPALAPLSGLPQNTVTDSSPPPEDTPLPSLTFKRTGFSQPLSSRSMLCSPMMTCLVRSRISLESPKIWFPLSSNIFVFEQLRTTAKEIPLAGKSWTFSTPRQGATGGTVGNSSAN</sequence>
<feature type="region of interest" description="Disordered" evidence="2">
    <location>
        <begin position="522"/>
        <end position="544"/>
    </location>
</feature>
<name>A0A8X6L3K5_TRICU</name>
<evidence type="ECO:0000259" key="3">
    <source>
        <dbReference type="PROSITE" id="PS50157"/>
    </source>
</evidence>
<dbReference type="GO" id="GO:0008270">
    <property type="term" value="F:zinc ion binding"/>
    <property type="evidence" value="ECO:0007669"/>
    <property type="project" value="UniProtKB-KW"/>
</dbReference>
<reference evidence="4" key="1">
    <citation type="submission" date="2020-07" db="EMBL/GenBank/DDBJ databases">
        <title>Multicomponent nature underlies the extraordinary mechanical properties of spider dragline silk.</title>
        <authorList>
            <person name="Kono N."/>
            <person name="Nakamura H."/>
            <person name="Mori M."/>
            <person name="Yoshida Y."/>
            <person name="Ohtoshi R."/>
            <person name="Malay A.D."/>
            <person name="Moran D.A.P."/>
            <person name="Tomita M."/>
            <person name="Numata K."/>
            <person name="Arakawa K."/>
        </authorList>
    </citation>
    <scope>NUCLEOTIDE SEQUENCE</scope>
</reference>
<dbReference type="SMART" id="SM00355">
    <property type="entry name" value="ZnF_C2H2"/>
    <property type="match status" value="3"/>
</dbReference>
<protein>
    <recommendedName>
        <fullName evidence="3">C2H2-type domain-containing protein</fullName>
    </recommendedName>
</protein>
<feature type="compositionally biased region" description="Basic and acidic residues" evidence="2">
    <location>
        <begin position="335"/>
        <end position="349"/>
    </location>
</feature>
<proteinExistence type="predicted"/>
<dbReference type="PROSITE" id="PS00028">
    <property type="entry name" value="ZINC_FINGER_C2H2_1"/>
    <property type="match status" value="2"/>
</dbReference>
<feature type="domain" description="C2H2-type" evidence="3">
    <location>
        <begin position="461"/>
        <end position="488"/>
    </location>
</feature>
<dbReference type="Proteomes" id="UP000887116">
    <property type="component" value="Unassembled WGS sequence"/>
</dbReference>
<keyword evidence="1" id="KW-0862">Zinc</keyword>
<accession>A0A8X6L3K5</accession>
<dbReference type="PROSITE" id="PS50157">
    <property type="entry name" value="ZINC_FINGER_C2H2_2"/>
    <property type="match status" value="2"/>
</dbReference>
<dbReference type="OrthoDB" id="6515899at2759"/>
<evidence type="ECO:0000256" key="1">
    <source>
        <dbReference type="PROSITE-ProRule" id="PRU00042"/>
    </source>
</evidence>
<dbReference type="AlphaFoldDB" id="A0A8X6L3K5"/>
<keyword evidence="1" id="KW-0479">Metal-binding</keyword>
<evidence type="ECO:0000313" key="5">
    <source>
        <dbReference type="Proteomes" id="UP000887116"/>
    </source>
</evidence>
<feature type="region of interest" description="Disordered" evidence="2">
    <location>
        <begin position="170"/>
        <end position="212"/>
    </location>
</feature>
<gene>
    <name evidence="4" type="ORF">TNCT_256141</name>
</gene>
<feature type="domain" description="C2H2-type" evidence="3">
    <location>
        <begin position="219"/>
        <end position="247"/>
    </location>
</feature>